<dbReference type="Gene3D" id="3.30.70.100">
    <property type="match status" value="1"/>
</dbReference>
<organism evidence="1 2">
    <name type="scientific">Xylaria bambusicola</name>
    <dbReference type="NCBI Taxonomy" id="326684"/>
    <lineage>
        <taxon>Eukaryota</taxon>
        <taxon>Fungi</taxon>
        <taxon>Dikarya</taxon>
        <taxon>Ascomycota</taxon>
        <taxon>Pezizomycotina</taxon>
        <taxon>Sordariomycetes</taxon>
        <taxon>Xylariomycetidae</taxon>
        <taxon>Xylariales</taxon>
        <taxon>Xylariaceae</taxon>
        <taxon>Xylaria</taxon>
    </lineage>
</organism>
<gene>
    <name evidence="1" type="ORF">RRF57_004044</name>
</gene>
<dbReference type="PANTHER" id="PTHR40257">
    <property type="match status" value="1"/>
</dbReference>
<proteinExistence type="predicted"/>
<comment type="caution">
    <text evidence="1">The sequence shown here is derived from an EMBL/GenBank/DDBJ whole genome shotgun (WGS) entry which is preliminary data.</text>
</comment>
<dbReference type="EMBL" id="JAWHQM010000008">
    <property type="protein sequence ID" value="KAK5628329.1"/>
    <property type="molecule type" value="Genomic_DNA"/>
</dbReference>
<accession>A0AAN7UGY4</accession>
<dbReference type="PANTHER" id="PTHR40257:SF1">
    <property type="entry name" value="DUF1330 DOMAIN-CONTAINING PROTEIN"/>
    <property type="match status" value="1"/>
</dbReference>
<sequence length="280" mass="30275">MVLCSFHLLALKKGTTPPTFLSALHKAGIKPIVQALVLRWMILPQAISTGHLLARNIRWDMFLVLPEGSHINESLRASAIAAEWTASIGTSSKLLSNYASLNAELLNPAPGTVLPTSLDLAAAAQAHSSQNLELTPELASFIGALPAHIKSRPVSMLNLLSFNEGKHAQYVKYGQEFSSRVGARYGGRVKIVGKVTGSGVVEAGEGGSGKQVQEGWDEVAFVHYPSIAHFASMAADEDYQDVNHKYRLGALQDTFIICVVEITADGQVMREVEKENKMKL</sequence>
<reference evidence="1 2" key="1">
    <citation type="submission" date="2023-10" db="EMBL/GenBank/DDBJ databases">
        <title>Draft genome sequence of Xylaria bambusicola isolate GMP-LS, the root and basal stem rot pathogen of sugarcane in Indonesia.</title>
        <authorList>
            <person name="Selvaraj P."/>
            <person name="Muralishankar V."/>
            <person name="Muruganantham S."/>
            <person name="Sp S."/>
            <person name="Haryani S."/>
            <person name="Lau K.J.X."/>
            <person name="Naqvi N.I."/>
        </authorList>
    </citation>
    <scope>NUCLEOTIDE SEQUENCE [LARGE SCALE GENOMIC DNA]</scope>
    <source>
        <strain evidence="1">GMP-LS</strain>
    </source>
</reference>
<evidence type="ECO:0000313" key="1">
    <source>
        <dbReference type="EMBL" id="KAK5628329.1"/>
    </source>
</evidence>
<name>A0AAN7UGY4_9PEZI</name>
<dbReference type="AlphaFoldDB" id="A0AAN7UGY4"/>
<protein>
    <recommendedName>
        <fullName evidence="3">DUF1330 domain-containing protein</fullName>
    </recommendedName>
</protein>
<evidence type="ECO:0008006" key="3">
    <source>
        <dbReference type="Google" id="ProtNLM"/>
    </source>
</evidence>
<evidence type="ECO:0000313" key="2">
    <source>
        <dbReference type="Proteomes" id="UP001305414"/>
    </source>
</evidence>
<keyword evidence="2" id="KW-1185">Reference proteome</keyword>
<dbReference type="Proteomes" id="UP001305414">
    <property type="component" value="Unassembled WGS sequence"/>
</dbReference>